<accession>A0ABR4BTD4</accession>
<sequence length="185" mass="20698">MPEYNLEQNAIEHASTSKFWLFAVSIIAFWIFTAVTPPQPPFVPITTSQVPFNFTTRIQPFITNPLRRRALVVVYIGILCLQLLEGRWVLKTTFRFAGVFFEAFPTYEESSIWAYMMYLNSSAIVCCFVIIVALFGAVVVVTQVLAILELTIGTPQDVVQAGEKGSLCIGSEKMEIEIKMGEGSN</sequence>
<proteinExistence type="predicted"/>
<feature type="transmembrane region" description="Helical" evidence="1">
    <location>
        <begin position="19"/>
        <end position="36"/>
    </location>
</feature>
<protein>
    <submittedName>
        <fullName evidence="2">Uncharacterized protein</fullName>
    </submittedName>
</protein>
<evidence type="ECO:0000256" key="1">
    <source>
        <dbReference type="SAM" id="Phobius"/>
    </source>
</evidence>
<dbReference type="EMBL" id="JAZHXI010000020">
    <property type="protein sequence ID" value="KAL2060894.1"/>
    <property type="molecule type" value="Genomic_DNA"/>
</dbReference>
<dbReference type="Proteomes" id="UP001595075">
    <property type="component" value="Unassembled WGS sequence"/>
</dbReference>
<keyword evidence="3" id="KW-1185">Reference proteome</keyword>
<feature type="transmembrane region" description="Helical" evidence="1">
    <location>
        <begin position="70"/>
        <end position="90"/>
    </location>
</feature>
<name>A0ABR4BTD4_9HELO</name>
<comment type="caution">
    <text evidence="2">The sequence shown here is derived from an EMBL/GenBank/DDBJ whole genome shotgun (WGS) entry which is preliminary data.</text>
</comment>
<organism evidence="2 3">
    <name type="scientific">Oculimacula yallundae</name>
    <dbReference type="NCBI Taxonomy" id="86028"/>
    <lineage>
        <taxon>Eukaryota</taxon>
        <taxon>Fungi</taxon>
        <taxon>Dikarya</taxon>
        <taxon>Ascomycota</taxon>
        <taxon>Pezizomycotina</taxon>
        <taxon>Leotiomycetes</taxon>
        <taxon>Helotiales</taxon>
        <taxon>Ploettnerulaceae</taxon>
        <taxon>Oculimacula</taxon>
    </lineage>
</organism>
<keyword evidence="1" id="KW-0472">Membrane</keyword>
<keyword evidence="1" id="KW-1133">Transmembrane helix</keyword>
<reference evidence="2 3" key="1">
    <citation type="journal article" date="2024" name="Commun. Biol.">
        <title>Comparative genomic analysis of thermophilic fungi reveals convergent evolutionary adaptations and gene losses.</title>
        <authorList>
            <person name="Steindorff A.S."/>
            <person name="Aguilar-Pontes M.V."/>
            <person name="Robinson A.J."/>
            <person name="Andreopoulos B."/>
            <person name="LaButti K."/>
            <person name="Kuo A."/>
            <person name="Mondo S."/>
            <person name="Riley R."/>
            <person name="Otillar R."/>
            <person name="Haridas S."/>
            <person name="Lipzen A."/>
            <person name="Grimwood J."/>
            <person name="Schmutz J."/>
            <person name="Clum A."/>
            <person name="Reid I.D."/>
            <person name="Moisan M.C."/>
            <person name="Butler G."/>
            <person name="Nguyen T.T.M."/>
            <person name="Dewar K."/>
            <person name="Conant G."/>
            <person name="Drula E."/>
            <person name="Henrissat B."/>
            <person name="Hansel C."/>
            <person name="Singer S."/>
            <person name="Hutchinson M.I."/>
            <person name="de Vries R.P."/>
            <person name="Natvig D.O."/>
            <person name="Powell A.J."/>
            <person name="Tsang A."/>
            <person name="Grigoriev I.V."/>
        </authorList>
    </citation>
    <scope>NUCLEOTIDE SEQUENCE [LARGE SCALE GENOMIC DNA]</scope>
    <source>
        <strain evidence="2 3">CBS 494.80</strain>
    </source>
</reference>
<evidence type="ECO:0000313" key="2">
    <source>
        <dbReference type="EMBL" id="KAL2060894.1"/>
    </source>
</evidence>
<feature type="transmembrane region" description="Helical" evidence="1">
    <location>
        <begin position="122"/>
        <end position="148"/>
    </location>
</feature>
<keyword evidence="1" id="KW-0812">Transmembrane</keyword>
<evidence type="ECO:0000313" key="3">
    <source>
        <dbReference type="Proteomes" id="UP001595075"/>
    </source>
</evidence>
<gene>
    <name evidence="2" type="ORF">VTL71DRAFT_8946</name>
</gene>